<dbReference type="RefSeq" id="WP_036311436.1">
    <property type="nucleotide sequence ID" value="NZ_CP031421.1"/>
</dbReference>
<keyword evidence="2" id="KW-1185">Reference proteome</keyword>
<sequence length="155" mass="17301">MARMTHSHDGELVVFHLGMTIKKWWRPDVWMPISAAMPRMLGELFSDPESGLLGSTMLVGRRGPYLVQYWSSLEKLYAYASAPEQAHRPAWTAFNRNARKHPGAIGVWHETYRVAAAESIYVDTPPMGLGAATGLVEIGRRHDRARARLDDGATA</sequence>
<protein>
    <recommendedName>
        <fullName evidence="3">DUF4188 domain-containing protein</fullName>
    </recommendedName>
</protein>
<dbReference type="OrthoDB" id="7566033at2"/>
<gene>
    <name evidence="1" type="ORF">BW34_01783</name>
</gene>
<dbReference type="KEGG" id="moo:BWL13_02815"/>
<dbReference type="GeneID" id="91433166"/>
<dbReference type="InterPro" id="IPR025444">
    <property type="entry name" value="Monooxy_af470"/>
</dbReference>
<proteinExistence type="predicted"/>
<organism evidence="1 2">
    <name type="scientific">Microbacterium oleivorans</name>
    <dbReference type="NCBI Taxonomy" id="273677"/>
    <lineage>
        <taxon>Bacteria</taxon>
        <taxon>Bacillati</taxon>
        <taxon>Actinomycetota</taxon>
        <taxon>Actinomycetes</taxon>
        <taxon>Micrococcales</taxon>
        <taxon>Microbacteriaceae</taxon>
        <taxon>Microbacterium</taxon>
    </lineage>
</organism>
<reference evidence="1 2" key="1">
    <citation type="submission" date="2014-03" db="EMBL/GenBank/DDBJ databases">
        <title>Draft Genome Sequences of 13 Willow Endophytes.</title>
        <authorList>
            <person name="Gan H.Y."/>
            <person name="Gan H.M."/>
            <person name="Savka M.A."/>
            <person name="Hudson A.O."/>
        </authorList>
    </citation>
    <scope>NUCLEOTIDE SEQUENCE [LARGE SCALE GENOMIC DNA]</scope>
    <source>
        <strain evidence="1 2">RIT293</strain>
    </source>
</reference>
<dbReference type="Pfam" id="PF13826">
    <property type="entry name" value="Monooxy_af470-like"/>
    <property type="match status" value="1"/>
</dbReference>
<name>A0A031FUB9_9MICO</name>
<dbReference type="AlphaFoldDB" id="A0A031FUB9"/>
<dbReference type="PATRIC" id="fig|273677.3.peg.1766"/>
<evidence type="ECO:0008006" key="3">
    <source>
        <dbReference type="Google" id="ProtNLM"/>
    </source>
</evidence>
<evidence type="ECO:0000313" key="2">
    <source>
        <dbReference type="Proteomes" id="UP000024001"/>
    </source>
</evidence>
<accession>A0A031FUB9</accession>
<evidence type="ECO:0000313" key="1">
    <source>
        <dbReference type="EMBL" id="EZP27791.1"/>
    </source>
</evidence>
<comment type="caution">
    <text evidence="1">The sequence shown here is derived from an EMBL/GenBank/DDBJ whole genome shotgun (WGS) entry which is preliminary data.</text>
</comment>
<dbReference type="EMBL" id="JFYO01000005">
    <property type="protein sequence ID" value="EZP27791.1"/>
    <property type="molecule type" value="Genomic_DNA"/>
</dbReference>
<dbReference type="Proteomes" id="UP000024001">
    <property type="component" value="Unassembled WGS sequence"/>
</dbReference>
<dbReference type="eggNOG" id="ENOG5030N64">
    <property type="taxonomic scope" value="Bacteria"/>
</dbReference>